<protein>
    <submittedName>
        <fullName evidence="1">Uncharacterized protein</fullName>
    </submittedName>
</protein>
<reference evidence="1 2" key="1">
    <citation type="journal article" date="2023" name="PLoS ONE">
        <title>Complete genome assembly of Hawai'i environmental nontuberculous mycobacteria reveals unexpected co-isolation with methylobacteria.</title>
        <authorList>
            <person name="Hendrix J."/>
            <person name="Epperson L.E."/>
            <person name="Tong E.I."/>
            <person name="Chan Y.L."/>
            <person name="Hasan N.A."/>
            <person name="Dawrs S.N."/>
            <person name="Norton G.J."/>
            <person name="Virdi R."/>
            <person name="Crooks J.L."/>
            <person name="Chan E.D."/>
            <person name="Honda J.R."/>
            <person name="Strong M."/>
        </authorList>
    </citation>
    <scope>NUCLEOTIDE SEQUENCE [LARGE SCALE GENOMIC DNA]</scope>
    <source>
        <strain evidence="1 2">NJH_HI04-1</strain>
    </source>
</reference>
<evidence type="ECO:0000313" key="2">
    <source>
        <dbReference type="Proteomes" id="UP001407347"/>
    </source>
</evidence>
<evidence type="ECO:0000313" key="1">
    <source>
        <dbReference type="EMBL" id="MEN3238957.1"/>
    </source>
</evidence>
<proteinExistence type="predicted"/>
<dbReference type="RefSeq" id="WP_346013932.1">
    <property type="nucleotide sequence ID" value="NZ_JAQYXP010000010.1"/>
</dbReference>
<sequence>MNTQQLLHALATVPGTPGQHITRRMAVNMIAAGRAEAAGALVELIGPEVIPMLAAARAPVPALRSAIDTALLEHYREMPAFLAAHGGRPAFASWCRQAAYTLPAELPEIVDIYRGTMGCSPAAAAIGLHWSLNFDDAAHYACRFADAAMTGVVIVHARVPRDGIACIVSGVAHSEVVPAEAPTGFEVITDHERIGDAAVRRHHQLRAMRDTGLWREVQGSAGVGEAVARAARARMAAAGVAPGTAIVA</sequence>
<dbReference type="Proteomes" id="UP001407347">
    <property type="component" value="Unassembled WGS sequence"/>
</dbReference>
<name>A0ABV0A550_9HYPH</name>
<keyword evidence="2" id="KW-1185">Reference proteome</keyword>
<organism evidence="1 2">
    <name type="scientific">Methylobacterium ajmalii</name>
    <dbReference type="NCBI Taxonomy" id="2738439"/>
    <lineage>
        <taxon>Bacteria</taxon>
        <taxon>Pseudomonadati</taxon>
        <taxon>Pseudomonadota</taxon>
        <taxon>Alphaproteobacteria</taxon>
        <taxon>Hyphomicrobiales</taxon>
        <taxon>Methylobacteriaceae</taxon>
        <taxon>Methylobacterium</taxon>
    </lineage>
</organism>
<gene>
    <name evidence="1" type="ORF">PUR29_36590</name>
</gene>
<dbReference type="EMBL" id="JAQYXP010000010">
    <property type="protein sequence ID" value="MEN3238957.1"/>
    <property type="molecule type" value="Genomic_DNA"/>
</dbReference>
<accession>A0ABV0A550</accession>
<comment type="caution">
    <text evidence="1">The sequence shown here is derived from an EMBL/GenBank/DDBJ whole genome shotgun (WGS) entry which is preliminary data.</text>
</comment>